<keyword evidence="9 12" id="KW-0862">Zinc</keyword>
<dbReference type="GO" id="GO:0103117">
    <property type="term" value="F:UDP-3-O-acyl-N-acetylglucosamine deacetylase activity"/>
    <property type="evidence" value="ECO:0007669"/>
    <property type="project" value="UniProtKB-UniRule"/>
</dbReference>
<comment type="similarity">
    <text evidence="12">Belongs to the LpxC family.</text>
</comment>
<dbReference type="InterPro" id="IPR015870">
    <property type="entry name" value="UDP-acyl_N-AcGlcN_deAcase_N"/>
</dbReference>
<dbReference type="NCBIfam" id="TIGR00325">
    <property type="entry name" value="lpxC"/>
    <property type="match status" value="1"/>
</dbReference>
<comment type="function">
    <text evidence="2 12">Catalyzes the hydrolysis of UDP-3-O-myristoyl-N-acetylglucosamine to form UDP-3-O-myristoylglucosamine and acetate, the committed step in lipid A biosynthesis.</text>
</comment>
<feature type="binding site" evidence="12">
    <location>
        <position position="78"/>
    </location>
    <ligand>
        <name>Zn(2+)</name>
        <dbReference type="ChEBI" id="CHEBI:29105"/>
    </ligand>
</feature>
<evidence type="ECO:0000256" key="9">
    <source>
        <dbReference type="ARBA" id="ARBA00022833"/>
    </source>
</evidence>
<dbReference type="Gene3D" id="3.30.230.20">
    <property type="entry name" value="lpxc deacetylase, domain 1"/>
    <property type="match status" value="1"/>
</dbReference>
<evidence type="ECO:0000256" key="6">
    <source>
        <dbReference type="ARBA" id="ARBA00022556"/>
    </source>
</evidence>
<dbReference type="PANTHER" id="PTHR33694">
    <property type="entry name" value="UDP-3-O-ACYL-N-ACETYLGLUCOSAMINE DEACETYLASE 1, MITOCHONDRIAL-RELATED"/>
    <property type="match status" value="1"/>
</dbReference>
<evidence type="ECO:0000313" key="14">
    <source>
        <dbReference type="Proteomes" id="UP000559117"/>
    </source>
</evidence>
<dbReference type="UniPathway" id="UPA00359">
    <property type="reaction ID" value="UER00478"/>
</dbReference>
<dbReference type="Gene3D" id="3.30.1700.10">
    <property type="entry name" value="lpxc deacetylase, domain 2"/>
    <property type="match status" value="1"/>
</dbReference>
<dbReference type="InterPro" id="IPR020568">
    <property type="entry name" value="Ribosomal_Su5_D2-typ_SF"/>
</dbReference>
<comment type="pathway">
    <text evidence="3 12">Glycolipid biosynthesis; lipid IV(A) biosynthesis; lipid IV(A) from (3R)-3-hydroxytetradecanoyl-[acyl-carrier-protein] and UDP-N-acetyl-alpha-D-glucosamine: step 2/6.</text>
</comment>
<evidence type="ECO:0000256" key="10">
    <source>
        <dbReference type="ARBA" id="ARBA00023098"/>
    </source>
</evidence>
<dbReference type="HAMAP" id="MF_00388">
    <property type="entry name" value="LpxC"/>
    <property type="match status" value="1"/>
</dbReference>
<sequence length="277" mass="30790">MCYQTTVAQMVLCKGIGLHSGKPAEIRLLPAPEDTGIVFIRTDLSGTPQIKAVAENVTTTLRATTIGDNNAQVYTIEHLMSALHICEIDNCYIEINGEEPPVEDGSAAVFFAALQKAGRKTLTKKRKEIVIDKIYRVDDGEKFVIAMPYDGFRVSFTSLNEHPLIGVQYADFEIDEHTYEKEIASARTIAYEKEVEQLQKMGLGLGGNLENVIVYNDKGWLNKLRYENELVRHKILDIIGDLRLAGGVIKGHIIAVKAGHKLNTQLAIKIRQNIADI</sequence>
<evidence type="ECO:0000256" key="8">
    <source>
        <dbReference type="ARBA" id="ARBA00022801"/>
    </source>
</evidence>
<evidence type="ECO:0000256" key="11">
    <source>
        <dbReference type="ARBA" id="ARBA00024535"/>
    </source>
</evidence>
<dbReference type="GO" id="GO:0009245">
    <property type="term" value="P:lipid A biosynthetic process"/>
    <property type="evidence" value="ECO:0007669"/>
    <property type="project" value="UniProtKB-UniRule"/>
</dbReference>
<comment type="caution">
    <text evidence="13">The sequence shown here is derived from an EMBL/GenBank/DDBJ whole genome shotgun (WGS) entry which is preliminary data.</text>
</comment>
<evidence type="ECO:0000256" key="4">
    <source>
        <dbReference type="ARBA" id="ARBA00012745"/>
    </source>
</evidence>
<comment type="cofactor">
    <cofactor evidence="1 12">
        <name>Zn(2+)</name>
        <dbReference type="ChEBI" id="CHEBI:29105"/>
    </cofactor>
</comment>
<evidence type="ECO:0000256" key="7">
    <source>
        <dbReference type="ARBA" id="ARBA00022723"/>
    </source>
</evidence>
<dbReference type="GO" id="GO:0016020">
    <property type="term" value="C:membrane"/>
    <property type="evidence" value="ECO:0007669"/>
    <property type="project" value="GOC"/>
</dbReference>
<feature type="binding site" evidence="12">
    <location>
        <position position="233"/>
    </location>
    <ligand>
        <name>Zn(2+)</name>
        <dbReference type="ChEBI" id="CHEBI:29105"/>
    </ligand>
</feature>
<keyword evidence="10 12" id="KW-0443">Lipid metabolism</keyword>
<feature type="binding site" evidence="12">
    <location>
        <position position="237"/>
    </location>
    <ligand>
        <name>Zn(2+)</name>
        <dbReference type="ChEBI" id="CHEBI:29105"/>
    </ligand>
</feature>
<keyword evidence="8 12" id="KW-0378">Hydrolase</keyword>
<proteinExistence type="inferred from homology"/>
<evidence type="ECO:0000256" key="3">
    <source>
        <dbReference type="ARBA" id="ARBA00005002"/>
    </source>
</evidence>
<keyword evidence="7 12" id="KW-0479">Metal-binding</keyword>
<evidence type="ECO:0000256" key="12">
    <source>
        <dbReference type="HAMAP-Rule" id="MF_00388"/>
    </source>
</evidence>
<dbReference type="InterPro" id="IPR011334">
    <property type="entry name" value="UDP-acyl_GlcNac_deAcase_C"/>
</dbReference>
<dbReference type="Pfam" id="PF03331">
    <property type="entry name" value="LpxC"/>
    <property type="match status" value="1"/>
</dbReference>
<keyword evidence="6 12" id="KW-0441">Lipid A biosynthesis</keyword>
<reference evidence="13 14" key="1">
    <citation type="submission" date="2020-08" db="EMBL/GenBank/DDBJ databases">
        <title>Genomic Encyclopedia of Type Strains, Phase IV (KMG-IV): sequencing the most valuable type-strain genomes for metagenomic binning, comparative biology and taxonomic classification.</title>
        <authorList>
            <person name="Goeker M."/>
        </authorList>
    </citation>
    <scope>NUCLEOTIDE SEQUENCE [LARGE SCALE GENOMIC DNA]</scope>
    <source>
        <strain evidence="13 14">DSM 24661</strain>
    </source>
</reference>
<name>A0A840UU61_9FIRM</name>
<accession>A0A840UU61</accession>
<evidence type="ECO:0000256" key="1">
    <source>
        <dbReference type="ARBA" id="ARBA00001947"/>
    </source>
</evidence>
<evidence type="ECO:0000256" key="2">
    <source>
        <dbReference type="ARBA" id="ARBA00002923"/>
    </source>
</evidence>
<evidence type="ECO:0000256" key="5">
    <source>
        <dbReference type="ARBA" id="ARBA00022516"/>
    </source>
</evidence>
<dbReference type="EMBL" id="JACHFH010000016">
    <property type="protein sequence ID" value="MBB5336354.1"/>
    <property type="molecule type" value="Genomic_DNA"/>
</dbReference>
<evidence type="ECO:0000313" key="13">
    <source>
        <dbReference type="EMBL" id="MBB5336354.1"/>
    </source>
</evidence>
<dbReference type="AlphaFoldDB" id="A0A840UU61"/>
<dbReference type="RefSeq" id="WP_183861214.1">
    <property type="nucleotide sequence ID" value="NZ_JACHFH010000016.1"/>
</dbReference>
<protein>
    <recommendedName>
        <fullName evidence="4 12">UDP-3-O-acyl-N-acetylglucosamine deacetylase</fullName>
        <shortName evidence="12">UDP-3-O-acyl-GlcNAc deacetylase</shortName>
        <ecNumber evidence="4 12">3.5.1.108</ecNumber>
    </recommendedName>
    <alternativeName>
        <fullName evidence="12">UDP-3-O-[R-3-hydroxymyristoyl]-N-acetylglucosamine deacetylase</fullName>
    </alternativeName>
</protein>
<gene>
    <name evidence="12" type="primary">lpxC</name>
    <name evidence="13" type="ORF">HNR32_001502</name>
</gene>
<keyword evidence="5 12" id="KW-0444">Lipid biosynthesis</keyword>
<feature type="active site" description="Proton donor" evidence="12">
    <location>
        <position position="260"/>
    </location>
</feature>
<comment type="catalytic activity">
    <reaction evidence="11 12">
        <text>a UDP-3-O-[(3R)-3-hydroxyacyl]-N-acetyl-alpha-D-glucosamine + H2O = a UDP-3-O-[(3R)-3-hydroxyacyl]-alpha-D-glucosamine + acetate</text>
        <dbReference type="Rhea" id="RHEA:67816"/>
        <dbReference type="ChEBI" id="CHEBI:15377"/>
        <dbReference type="ChEBI" id="CHEBI:30089"/>
        <dbReference type="ChEBI" id="CHEBI:137740"/>
        <dbReference type="ChEBI" id="CHEBI:173225"/>
        <dbReference type="EC" id="3.5.1.108"/>
    </reaction>
</comment>
<keyword evidence="14" id="KW-1185">Reference proteome</keyword>
<dbReference type="Proteomes" id="UP000559117">
    <property type="component" value="Unassembled WGS sequence"/>
</dbReference>
<dbReference type="PANTHER" id="PTHR33694:SF1">
    <property type="entry name" value="UDP-3-O-ACYL-N-ACETYLGLUCOSAMINE DEACETYLASE 1, MITOCHONDRIAL-RELATED"/>
    <property type="match status" value="1"/>
</dbReference>
<dbReference type="EC" id="3.5.1.108" evidence="4 12"/>
<dbReference type="SUPFAM" id="SSF54211">
    <property type="entry name" value="Ribosomal protein S5 domain 2-like"/>
    <property type="match status" value="2"/>
</dbReference>
<dbReference type="GO" id="GO:0046872">
    <property type="term" value="F:metal ion binding"/>
    <property type="evidence" value="ECO:0007669"/>
    <property type="project" value="UniProtKB-KW"/>
</dbReference>
<organism evidence="13 14">
    <name type="scientific">Pectinatus brassicae</name>
    <dbReference type="NCBI Taxonomy" id="862415"/>
    <lineage>
        <taxon>Bacteria</taxon>
        <taxon>Bacillati</taxon>
        <taxon>Bacillota</taxon>
        <taxon>Negativicutes</taxon>
        <taxon>Selenomonadales</taxon>
        <taxon>Selenomonadaceae</taxon>
        <taxon>Pectinatus</taxon>
    </lineage>
</organism>
<dbReference type="InterPro" id="IPR004463">
    <property type="entry name" value="UDP-acyl_GlcNac_deAcase"/>
</dbReference>